<feature type="compositionally biased region" description="Acidic residues" evidence="2">
    <location>
        <begin position="672"/>
        <end position="688"/>
    </location>
</feature>
<dbReference type="CDD" id="cd17043">
    <property type="entry name" value="RA"/>
    <property type="match status" value="2"/>
</dbReference>
<feature type="compositionally biased region" description="Low complexity" evidence="2">
    <location>
        <begin position="46"/>
        <end position="58"/>
    </location>
</feature>
<sequence length="1752" mass="197115">MAKRNLFQGGFALPGLAKDPGAFGFRGKTSKNLGDCDAEVENSFNSSTTSRTSTITPISFNYSDDSVSLLNDSGELLSPKTSKLEHLTKNRPKSPGRRPPHRNVGERSRSCSPNTHGDESFDYGTGLLELDYSHINVSDVQRSPERQPTNAKGSPKSLSDGRESSHLSNFGDVLTTQRRLPEAPKIAMSSFNKHSPPGEENKGKSGFDLGLDLPGIQSGSDQEEDIGDMLIGDYEDSDLESELEKPPLPSSPPPLDKELEINVKNRTTLEKSSEKSTKQHDSTQTTSSKHQHQPSPPPPSSTINKYFPPITLPRHNSLSDKDSITEAKNSEASYSGRHSFGLSEGVKLPPTYGARASKFSDTSSRRRRFKPVSLDLNEDDNLSQTSGESLNKTFPRSFSTQSNLVTSDQKKREIDWGIRVGSLNSSFSESSLKSGTIFDKYLAKKQQVKKLQEKEPQQQENVNSPTFVPHKQFSVGQLPTSEYAQDGTDSKIGPTFEKTVDRSDMQRSGDAGCANDIKQVQSQPLHAERDTNGNISDDDILADIGFGADDIDSSDDNISDTDIVDNVCRYTPSFDDNPDKDKDHDEDKDNDGDYHLFDEADDVIDDLDISAPPRIQVNGQLLELGEDSKGQHALDEGEHNLEYQGSEQERFDIENEPASLVTSHLSEHYDDGDNVNGDDEVRVDEDHDEQEKASGDEGSNLGDSMDDTMVKDIETSGQLEATQQFLNEESVFQPPPMFASSDDEIEEEEEGDVYSEEFQGTSQVASPSKPKKLMPFHKIPLGDWTEEDAREWLDFVGLGHFREQFKAHHVNGRTLKNINFQLLEEIGINSPDEREIVLSEIYDLDNPSDDEELETEIQDALETANEQDKEKILAVYSALRSPNLSGIELAQTSTGSSSPRDSDAGYHLSSDSASLASSVTASDDISHQGSTEVLSTQAPIFPPQSYQTPRKTSSSEKGKARAGRSGKEDSRVKEKKKRKNKDKKRVSKFWESLSLSHASSKLNKIFGSKRMSPSLQYLMQAGPQGILRVWPIALTGQTKYCSFMVSMTTTSAQVVQMVIEKFEVVADPLRYYLCEVGMGKRGVSRALEDKDCPLLLQCRWPDPEKYHFELRCRDEGVVRMLFEMKEYEGDLDYRSIGVSSRTPCQDVMPLIIRKYDLPGTPADYQLMEVSEENEAVREVVAGHVCPLKLQKAWNDIDHVFRLVRIREPADSQTSKCTTSPQPYPETKSRAPPPPIHPAPPAAPPSSTVWYTAGTSSEASSLHGDQDSLTDEHPDHTSEENLTFQASPETNKELDDVLMEVQDQITATDGSSMRSSGLSASVGAQLYELSQAKTNLLAKDQEIESLRAQNTELLEKEKELMVWRMRNSELIEREEEVEHFKAEQETAMKKLQEARESEGKELVLRTEEIEKLYERNKELREKERDYEELKTKMRDLSQTERKLEHLQRLNQDAVAKQLELANERDDLLHRYQELEKETRESRHVLDSGRNDEVERLGQQVIVLEVEKEQALAKLEELQKRNSLLERSAQLLESMRKENEALATKCKDADEMRRNIIKLTTQLREADKARLNQDEIDDLKLSLSISQAEKQQLQTRIDELDRAHADLRETAEEVQRIKKENASLKAQVKELGEIRRSVSELKGELVEAEALKEKFIQLQRVERALRNDLQIQKMEIQRKDGRIDDLERKLTKTADAYTKLKQESNDHLHQRENLNRLLAIIKDKDPALLQLLHDSLSDGSGAREGETEEEEEWC</sequence>
<feature type="compositionally biased region" description="Acidic residues" evidence="2">
    <location>
        <begin position="221"/>
        <end position="241"/>
    </location>
</feature>
<feature type="compositionally biased region" description="Polar residues" evidence="2">
    <location>
        <begin position="927"/>
        <end position="952"/>
    </location>
</feature>
<feature type="compositionally biased region" description="Basic and acidic residues" evidence="2">
    <location>
        <begin position="196"/>
        <end position="205"/>
    </location>
</feature>
<dbReference type="InterPro" id="IPR029071">
    <property type="entry name" value="Ubiquitin-like_domsf"/>
</dbReference>
<feature type="coiled-coil region" evidence="1">
    <location>
        <begin position="1328"/>
        <end position="1715"/>
    </location>
</feature>
<name>A7S324_NEMVE</name>
<protein>
    <submittedName>
        <fullName evidence="5">Uncharacterized protein</fullName>
    </submittedName>
</protein>
<dbReference type="GO" id="GO:0007165">
    <property type="term" value="P:signal transduction"/>
    <property type="evidence" value="ECO:0007669"/>
    <property type="project" value="InterPro"/>
</dbReference>
<keyword evidence="6" id="KW-1185">Reference proteome</keyword>
<keyword evidence="1" id="KW-0175">Coiled coil</keyword>
<proteinExistence type="predicted"/>
<feature type="compositionally biased region" description="Basic and acidic residues" evidence="2">
    <location>
        <begin position="317"/>
        <end position="329"/>
    </location>
</feature>
<dbReference type="PROSITE" id="PS50200">
    <property type="entry name" value="RA"/>
    <property type="match status" value="2"/>
</dbReference>
<evidence type="ECO:0000313" key="5">
    <source>
        <dbReference type="EMBL" id="EDO41885.1"/>
    </source>
</evidence>
<dbReference type="InterPro" id="IPR000159">
    <property type="entry name" value="RA_dom"/>
</dbReference>
<dbReference type="CDD" id="cd09487">
    <property type="entry name" value="SAM_superfamily"/>
    <property type="match status" value="1"/>
</dbReference>
<feature type="domain" description="Ras-associating" evidence="4">
    <location>
        <begin position="1023"/>
        <end position="1115"/>
    </location>
</feature>
<dbReference type="InParanoid" id="A7S324"/>
<evidence type="ECO:0000313" key="6">
    <source>
        <dbReference type="Proteomes" id="UP000001593"/>
    </source>
</evidence>
<feature type="region of interest" description="Disordered" evidence="2">
    <location>
        <begin position="626"/>
        <end position="707"/>
    </location>
</feature>
<feature type="compositionally biased region" description="Basic and acidic residues" evidence="2">
    <location>
        <begin position="953"/>
        <end position="972"/>
    </location>
</feature>
<feature type="domain" description="Ras-associating" evidence="4">
    <location>
        <begin position="1133"/>
        <end position="1209"/>
    </location>
</feature>
<feature type="region of interest" description="Disordered" evidence="2">
    <location>
        <begin position="889"/>
        <end position="985"/>
    </location>
</feature>
<evidence type="ECO:0000259" key="3">
    <source>
        <dbReference type="PROSITE" id="PS50105"/>
    </source>
</evidence>
<dbReference type="SMART" id="SM00454">
    <property type="entry name" value="SAM"/>
    <property type="match status" value="1"/>
</dbReference>
<feature type="compositionally biased region" description="Polar residues" evidence="2">
    <location>
        <begin position="474"/>
        <end position="483"/>
    </location>
</feature>
<dbReference type="PROSITE" id="PS50105">
    <property type="entry name" value="SAM_DOMAIN"/>
    <property type="match status" value="1"/>
</dbReference>
<feature type="compositionally biased region" description="Polar residues" evidence="2">
    <location>
        <begin position="1279"/>
        <end position="1288"/>
    </location>
</feature>
<reference evidence="5 6" key="1">
    <citation type="journal article" date="2007" name="Science">
        <title>Sea anemone genome reveals ancestral eumetazoan gene repertoire and genomic organization.</title>
        <authorList>
            <person name="Putnam N.H."/>
            <person name="Srivastava M."/>
            <person name="Hellsten U."/>
            <person name="Dirks B."/>
            <person name="Chapman J."/>
            <person name="Salamov A."/>
            <person name="Terry A."/>
            <person name="Shapiro H."/>
            <person name="Lindquist E."/>
            <person name="Kapitonov V.V."/>
            <person name="Jurka J."/>
            <person name="Genikhovich G."/>
            <person name="Grigoriev I.V."/>
            <person name="Lucas S.M."/>
            <person name="Steele R.E."/>
            <person name="Finnerty J.R."/>
            <person name="Technau U."/>
            <person name="Martindale M.Q."/>
            <person name="Rokhsar D.S."/>
        </authorList>
    </citation>
    <scope>NUCLEOTIDE SEQUENCE [LARGE SCALE GENOMIC DNA]</scope>
    <source>
        <strain evidence="6">CH2 X CH6</strain>
    </source>
</reference>
<dbReference type="SUPFAM" id="SSF47769">
    <property type="entry name" value="SAM/Pointed domain"/>
    <property type="match status" value="1"/>
</dbReference>
<dbReference type="InterPro" id="IPR001660">
    <property type="entry name" value="SAM"/>
</dbReference>
<dbReference type="KEGG" id="nve:5513712"/>
<feature type="compositionally biased region" description="Basic and acidic residues" evidence="2">
    <location>
        <begin position="1263"/>
        <end position="1278"/>
    </location>
</feature>
<dbReference type="eggNOG" id="ENOG502SB3S">
    <property type="taxonomic scope" value="Eukaryota"/>
</dbReference>
<dbReference type="Gene3D" id="1.10.150.50">
    <property type="entry name" value="Transcription Factor, Ets-1"/>
    <property type="match status" value="1"/>
</dbReference>
<feature type="compositionally biased region" description="Basic and acidic residues" evidence="2">
    <location>
        <begin position="498"/>
        <end position="507"/>
    </location>
</feature>
<feature type="compositionally biased region" description="Polar residues" evidence="2">
    <location>
        <begin position="1210"/>
        <end position="1220"/>
    </location>
</feature>
<feature type="compositionally biased region" description="Basic residues" evidence="2">
    <location>
        <begin position="973"/>
        <end position="985"/>
    </location>
</feature>
<dbReference type="Gene3D" id="3.10.20.90">
    <property type="entry name" value="Phosphatidylinositol 3-kinase Catalytic Subunit, Chain A, domain 1"/>
    <property type="match status" value="2"/>
</dbReference>
<accession>A7S324</accession>
<feature type="region of interest" description="Disordered" evidence="2">
    <location>
        <begin position="16"/>
        <end position="58"/>
    </location>
</feature>
<feature type="compositionally biased region" description="Polar residues" evidence="2">
    <location>
        <begin position="382"/>
        <end position="407"/>
    </location>
</feature>
<dbReference type="EMBL" id="DS469571">
    <property type="protein sequence ID" value="EDO41885.1"/>
    <property type="molecule type" value="Genomic_DNA"/>
</dbReference>
<dbReference type="Proteomes" id="UP000001593">
    <property type="component" value="Unassembled WGS sequence"/>
</dbReference>
<dbReference type="PANTHER" id="PTHR12573:SF4">
    <property type="entry name" value="AT09986P-RELATED"/>
    <property type="match status" value="1"/>
</dbReference>
<feature type="compositionally biased region" description="Pro residues" evidence="2">
    <location>
        <begin position="1230"/>
        <end position="1243"/>
    </location>
</feature>
<dbReference type="PANTHER" id="PTHR12573">
    <property type="entry name" value="AT09986P-RELATED"/>
    <property type="match status" value="1"/>
</dbReference>
<organism evidence="5 6">
    <name type="scientific">Nematostella vectensis</name>
    <name type="common">Starlet sea anemone</name>
    <dbReference type="NCBI Taxonomy" id="45351"/>
    <lineage>
        <taxon>Eukaryota</taxon>
        <taxon>Metazoa</taxon>
        <taxon>Cnidaria</taxon>
        <taxon>Anthozoa</taxon>
        <taxon>Hexacorallia</taxon>
        <taxon>Actiniaria</taxon>
        <taxon>Edwardsiidae</taxon>
        <taxon>Nematostella</taxon>
    </lineage>
</organism>
<gene>
    <name evidence="5" type="ORF">NEMVEDRAFT_v1g242502</name>
</gene>
<dbReference type="HOGENOM" id="CLU_239366_0_0_1"/>
<dbReference type="SUPFAM" id="SSF54236">
    <property type="entry name" value="Ubiquitin-like"/>
    <property type="match status" value="2"/>
</dbReference>
<feature type="region of interest" description="Disordered" evidence="2">
    <location>
        <begin position="1209"/>
        <end position="1288"/>
    </location>
</feature>
<evidence type="ECO:0000256" key="1">
    <source>
        <dbReference type="SAM" id="Coils"/>
    </source>
</evidence>
<evidence type="ECO:0000259" key="4">
    <source>
        <dbReference type="PROSITE" id="PS50200"/>
    </source>
</evidence>
<feature type="region of interest" description="Disordered" evidence="2">
    <location>
        <begin position="72"/>
        <end position="411"/>
    </location>
</feature>
<dbReference type="Pfam" id="PF00788">
    <property type="entry name" value="RA"/>
    <property type="match status" value="2"/>
</dbReference>
<feature type="region of interest" description="Disordered" evidence="2">
    <location>
        <begin position="1733"/>
        <end position="1752"/>
    </location>
</feature>
<feature type="compositionally biased region" description="Basic and acidic residues" evidence="2">
    <location>
        <begin position="626"/>
        <end position="653"/>
    </location>
</feature>
<dbReference type="Pfam" id="PF00536">
    <property type="entry name" value="SAM_1"/>
    <property type="match status" value="1"/>
</dbReference>
<feature type="region of interest" description="Disordered" evidence="2">
    <location>
        <begin position="446"/>
        <end position="541"/>
    </location>
</feature>
<feature type="compositionally biased region" description="Basic and acidic residues" evidence="2">
    <location>
        <begin position="255"/>
        <end position="281"/>
    </location>
</feature>
<dbReference type="SMART" id="SM00314">
    <property type="entry name" value="RA"/>
    <property type="match status" value="2"/>
</dbReference>
<feature type="compositionally biased region" description="Polar residues" evidence="2">
    <location>
        <begin position="135"/>
        <end position="152"/>
    </location>
</feature>
<feature type="compositionally biased region" description="Polar residues" evidence="2">
    <location>
        <begin position="1245"/>
        <end position="1259"/>
    </location>
</feature>
<feature type="compositionally biased region" description="Basic and acidic residues" evidence="2">
    <location>
        <begin position="577"/>
        <end position="596"/>
    </location>
</feature>
<evidence type="ECO:0000256" key="2">
    <source>
        <dbReference type="SAM" id="MobiDB-lite"/>
    </source>
</evidence>
<dbReference type="OMA" id="AGCANDI"/>
<dbReference type="InterPro" id="IPR013761">
    <property type="entry name" value="SAM/pointed_sf"/>
</dbReference>
<feature type="compositionally biased region" description="Low complexity" evidence="2">
    <location>
        <begin position="909"/>
        <end position="923"/>
    </location>
</feature>
<feature type="compositionally biased region" description="Polar residues" evidence="2">
    <location>
        <begin position="889"/>
        <end position="899"/>
    </location>
</feature>
<feature type="domain" description="SAM" evidence="3">
    <location>
        <begin position="784"/>
        <end position="847"/>
    </location>
</feature>
<feature type="region of interest" description="Disordered" evidence="2">
    <location>
        <begin position="568"/>
        <end position="596"/>
    </location>
</feature>
<feature type="compositionally biased region" description="Basic residues" evidence="2">
    <location>
        <begin position="89"/>
        <end position="101"/>
    </location>
</feature>